<dbReference type="PATRIC" id="fig|571915.4.peg.59"/>
<dbReference type="KEGG" id="cmv:CMUST_00295"/>
<sequence length="247" mass="27499">MARLSADNHLKSLNEGTAQSRTLSDAVAIDQAELLAHVLPEMAQKRVAEIAAVNSAGILKRMRAIGQLLVEHSSGETLKFLAAHTSDTVRGWACFMLAEQSQSDNQKLLEKIKPFADDPHFAVREWAWLAVRPNLVADLDRSIALLTTWTGDESKNVRRFASEALRPRGVWSAHILELKTHPERGEPLLYPLRADSSRYVQDSVANWINDAAKSNPQWALDLCDAWRAESKTAATERIISRGLRSIT</sequence>
<dbReference type="Gene3D" id="1.25.40.290">
    <property type="entry name" value="ARM repeat domains"/>
    <property type="match status" value="1"/>
</dbReference>
<reference evidence="1 2" key="1">
    <citation type="journal article" date="2015" name="Genome Announc.">
        <title>Complete Genome Sequence of the Type Strain Corynebacterium mustelae DSM 45274, Isolated from Various Tissues of a Male Ferret with Lethal Sepsis.</title>
        <authorList>
            <person name="Ruckert C."/>
            <person name="Eimer J."/>
            <person name="Winkler A."/>
            <person name="Tauch A."/>
        </authorList>
    </citation>
    <scope>NUCLEOTIDE SEQUENCE [LARGE SCALE GENOMIC DNA]</scope>
    <source>
        <strain evidence="1 2">DSM 45274</strain>
    </source>
</reference>
<dbReference type="InterPro" id="IPR016024">
    <property type="entry name" value="ARM-type_fold"/>
</dbReference>
<protein>
    <submittedName>
        <fullName evidence="1">DNA alkylation repair enzyme</fullName>
    </submittedName>
</protein>
<evidence type="ECO:0000313" key="1">
    <source>
        <dbReference type="EMBL" id="AKK04416.1"/>
    </source>
</evidence>
<proteinExistence type="predicted"/>
<dbReference type="AlphaFoldDB" id="A0A0G3GTB4"/>
<reference evidence="2" key="2">
    <citation type="submission" date="2015-05" db="EMBL/GenBank/DDBJ databases">
        <title>Complete genome sequence of Corynebacterium mustelae DSM 45274, isolated from various tissues of a male ferret with lethal sepsis.</title>
        <authorList>
            <person name="Ruckert C."/>
            <person name="Albersmeier A."/>
            <person name="Winkler A."/>
            <person name="Tauch A."/>
        </authorList>
    </citation>
    <scope>NUCLEOTIDE SEQUENCE [LARGE SCALE GENOMIC DNA]</scope>
    <source>
        <strain evidence="2">DSM 45274</strain>
    </source>
</reference>
<keyword evidence="2" id="KW-1185">Reference proteome</keyword>
<name>A0A0G3GTB4_9CORY</name>
<dbReference type="OrthoDB" id="9797162at2"/>
<dbReference type="SUPFAM" id="SSF48371">
    <property type="entry name" value="ARM repeat"/>
    <property type="match status" value="1"/>
</dbReference>
<dbReference type="Proteomes" id="UP000035199">
    <property type="component" value="Chromosome"/>
</dbReference>
<dbReference type="RefSeq" id="WP_047260841.1">
    <property type="nucleotide sequence ID" value="NZ_CP011542.1"/>
</dbReference>
<gene>
    <name evidence="1" type="ORF">CMUST_00295</name>
</gene>
<dbReference type="EMBL" id="CP011542">
    <property type="protein sequence ID" value="AKK04416.1"/>
    <property type="molecule type" value="Genomic_DNA"/>
</dbReference>
<dbReference type="STRING" id="571915.CMUST_00295"/>
<evidence type="ECO:0000313" key="2">
    <source>
        <dbReference type="Proteomes" id="UP000035199"/>
    </source>
</evidence>
<accession>A0A0G3GTB4</accession>
<dbReference type="Pfam" id="PF13646">
    <property type="entry name" value="HEAT_2"/>
    <property type="match status" value="1"/>
</dbReference>
<organism evidence="1 2">
    <name type="scientific">Corynebacterium mustelae</name>
    <dbReference type="NCBI Taxonomy" id="571915"/>
    <lineage>
        <taxon>Bacteria</taxon>
        <taxon>Bacillati</taxon>
        <taxon>Actinomycetota</taxon>
        <taxon>Actinomycetes</taxon>
        <taxon>Mycobacteriales</taxon>
        <taxon>Corynebacteriaceae</taxon>
        <taxon>Corynebacterium</taxon>
    </lineage>
</organism>